<dbReference type="OrthoDB" id="3837807at2"/>
<dbReference type="eggNOG" id="ENOG50336PP">
    <property type="taxonomic scope" value="Bacteria"/>
</dbReference>
<keyword evidence="3" id="KW-1185">Reference proteome</keyword>
<accession>A0A068NPW3</accession>
<dbReference type="EMBL" id="CP007139">
    <property type="protein sequence ID" value="AIE85568.1"/>
    <property type="molecule type" value="Genomic_DNA"/>
</dbReference>
<dbReference type="AlphaFoldDB" id="A0A068NPW3"/>
<dbReference type="STRING" id="661478.OP10G_2200"/>
<evidence type="ECO:0000313" key="3">
    <source>
        <dbReference type="Proteomes" id="UP000027982"/>
    </source>
</evidence>
<dbReference type="InterPro" id="IPR026935">
    <property type="entry name" value="BtrH_N"/>
</dbReference>
<evidence type="ECO:0000259" key="1">
    <source>
        <dbReference type="Pfam" id="PF14399"/>
    </source>
</evidence>
<dbReference type="HOGENOM" id="CLU_626756_0_0_0"/>
<gene>
    <name evidence="2" type="ORF">OP10G_2200</name>
</gene>
<dbReference type="KEGG" id="fgi:OP10G_2200"/>
<protein>
    <recommendedName>
        <fullName evidence="1">Butirosin biosynthesis protein H N-terminal domain-containing protein</fullName>
    </recommendedName>
</protein>
<name>A0A068NPW3_FIMGI</name>
<feature type="domain" description="Butirosin biosynthesis protein H N-terminal" evidence="1">
    <location>
        <begin position="9"/>
        <end position="147"/>
    </location>
</feature>
<dbReference type="Proteomes" id="UP000027982">
    <property type="component" value="Chromosome"/>
</dbReference>
<organism evidence="2 3">
    <name type="scientific">Fimbriimonas ginsengisoli Gsoil 348</name>
    <dbReference type="NCBI Taxonomy" id="661478"/>
    <lineage>
        <taxon>Bacteria</taxon>
        <taxon>Bacillati</taxon>
        <taxon>Armatimonadota</taxon>
        <taxon>Fimbriimonadia</taxon>
        <taxon>Fimbriimonadales</taxon>
        <taxon>Fimbriimonadaceae</taxon>
        <taxon>Fimbriimonas</taxon>
    </lineage>
</organism>
<proteinExistence type="predicted"/>
<dbReference type="RefSeq" id="WP_025225868.1">
    <property type="nucleotide sequence ID" value="NZ_CP007139.1"/>
</dbReference>
<evidence type="ECO:0000313" key="2">
    <source>
        <dbReference type="EMBL" id="AIE85568.1"/>
    </source>
</evidence>
<sequence>MITTFPGRHYETGTIANALAAMGAVSPKTGRPYSEALALGASGGIAFGYFVFEYTGHLPHVALLTRNTFSPFERALDNLAIRRDSRETTQAKRAEDNLRLELDAGNVVIVWADVFSMPYRGLCATQMWHMQPLLVVGQDGSDFLVADGASVPLRVSAEELDRARGKVKKDRYRMTILEAPDTERLGEGLIRGMETCAALFLDKPPMGSANNFGFTGMRNWAKMLTDPKNPKGWARTFAPGPRLTQALAGKIGQPGVWDWISTWGTAPAGDRGRFAAFLREAAVWTGLSALNSVADAFDLSAIQWEALAEASMPDLVPEFARLKELKRRRTEVWISQPPDAVAQRAAMANEMRSLIATLGEPGRLEPFASEIQAAMAEIVLRIAEIEEPAVREMRAALG</sequence>
<reference evidence="2 3" key="1">
    <citation type="journal article" date="2014" name="PLoS ONE">
        <title>The first complete genome sequence of the class fimbriimonadia in the phylum armatimonadetes.</title>
        <authorList>
            <person name="Hu Z.Y."/>
            <person name="Wang Y.Z."/>
            <person name="Im W.T."/>
            <person name="Wang S.Y."/>
            <person name="Zhao G.P."/>
            <person name="Zheng H.J."/>
            <person name="Quan Z.X."/>
        </authorList>
    </citation>
    <scope>NUCLEOTIDE SEQUENCE [LARGE SCALE GENOMIC DNA]</scope>
    <source>
        <strain evidence="2">Gsoil 348</strain>
    </source>
</reference>
<dbReference type="Pfam" id="PF14399">
    <property type="entry name" value="BtrH_N"/>
    <property type="match status" value="1"/>
</dbReference>